<comment type="caution">
    <text evidence="3">The sequence shown here is derived from an EMBL/GenBank/DDBJ whole genome shotgun (WGS) entry which is preliminary data.</text>
</comment>
<dbReference type="InterPro" id="IPR005754">
    <property type="entry name" value="Sortase"/>
</dbReference>
<gene>
    <name evidence="3" type="ORF">QQX04_00005</name>
</gene>
<dbReference type="Proteomes" id="UP001172738">
    <property type="component" value="Unassembled WGS sequence"/>
</dbReference>
<keyword evidence="4" id="KW-1185">Reference proteome</keyword>
<dbReference type="RefSeq" id="WP_301124935.1">
    <property type="nucleotide sequence ID" value="NZ_JAUHPV010000001.1"/>
</dbReference>
<name>A0ABT8FWU6_9MICO</name>
<feature type="chain" id="PRO_5046902948" evidence="2">
    <location>
        <begin position="18"/>
        <end position="220"/>
    </location>
</feature>
<evidence type="ECO:0000256" key="1">
    <source>
        <dbReference type="ARBA" id="ARBA00022801"/>
    </source>
</evidence>
<evidence type="ECO:0000256" key="2">
    <source>
        <dbReference type="SAM" id="SignalP"/>
    </source>
</evidence>
<dbReference type="PROSITE" id="PS51257">
    <property type="entry name" value="PROKAR_LIPOPROTEIN"/>
    <property type="match status" value="1"/>
</dbReference>
<accession>A0ABT8FWU6</accession>
<reference evidence="3" key="1">
    <citation type="submission" date="2023-06" db="EMBL/GenBank/DDBJ databases">
        <title>SYSU T00b26.</title>
        <authorList>
            <person name="Gao L."/>
            <person name="Fang B.-Z."/>
            <person name="Li W.-J."/>
        </authorList>
    </citation>
    <scope>NUCLEOTIDE SEQUENCE</scope>
    <source>
        <strain evidence="3">SYSU T00b26</strain>
    </source>
</reference>
<sequence length="220" mass="22928">MRTSLVATALATIVVLAGCSAGDASEPELDVSTLPVAAAEEPTVPEITAPVITGPIAVSGSSPEEAMPEPEVAPTGLSVPGLGLGMRIVPVGVDSDGEMEVPESADIAGWYRFGPGATAGEGHVVLAAHVDDPSGLGPFARLRDIDEGERIVIAADGVRREYRVSRIEQTDKQDVDLDAVFSRAGEERLVLVTCGGSFDWDARSYSDNVIVWAEPMEDAS</sequence>
<evidence type="ECO:0000313" key="3">
    <source>
        <dbReference type="EMBL" id="MDN4471371.1"/>
    </source>
</evidence>
<dbReference type="Pfam" id="PF04203">
    <property type="entry name" value="Sortase"/>
    <property type="match status" value="1"/>
</dbReference>
<keyword evidence="1" id="KW-0378">Hydrolase</keyword>
<keyword evidence="2" id="KW-0732">Signal</keyword>
<dbReference type="InterPro" id="IPR023365">
    <property type="entry name" value="Sortase_dom-sf"/>
</dbReference>
<proteinExistence type="predicted"/>
<evidence type="ECO:0000313" key="4">
    <source>
        <dbReference type="Proteomes" id="UP001172738"/>
    </source>
</evidence>
<dbReference type="CDD" id="cd05829">
    <property type="entry name" value="Sortase_F"/>
    <property type="match status" value="1"/>
</dbReference>
<dbReference type="EMBL" id="JAUHPV010000001">
    <property type="protein sequence ID" value="MDN4471371.1"/>
    <property type="molecule type" value="Genomic_DNA"/>
</dbReference>
<dbReference type="InterPro" id="IPR042001">
    <property type="entry name" value="Sortase_F"/>
</dbReference>
<organism evidence="3 4">
    <name type="scientific">Demequina zhanjiangensis</name>
    <dbReference type="NCBI Taxonomy" id="3051659"/>
    <lineage>
        <taxon>Bacteria</taxon>
        <taxon>Bacillati</taxon>
        <taxon>Actinomycetota</taxon>
        <taxon>Actinomycetes</taxon>
        <taxon>Micrococcales</taxon>
        <taxon>Demequinaceae</taxon>
        <taxon>Demequina</taxon>
    </lineage>
</organism>
<protein>
    <submittedName>
        <fullName evidence="3">Class F sortase</fullName>
    </submittedName>
</protein>
<dbReference type="SUPFAM" id="SSF63817">
    <property type="entry name" value="Sortase"/>
    <property type="match status" value="1"/>
</dbReference>
<feature type="signal peptide" evidence="2">
    <location>
        <begin position="1"/>
        <end position="17"/>
    </location>
</feature>
<dbReference type="Gene3D" id="2.40.260.10">
    <property type="entry name" value="Sortase"/>
    <property type="match status" value="1"/>
</dbReference>